<evidence type="ECO:0000256" key="9">
    <source>
        <dbReference type="PROSITE-ProRule" id="PRU00169"/>
    </source>
</evidence>
<comment type="subcellular location">
    <subcellularLocation>
        <location evidence="1">Cytoplasm</location>
    </subcellularLocation>
</comment>
<dbReference type="PANTHER" id="PTHR45526:SF1">
    <property type="entry name" value="TRANSCRIPTIONAL REGULATORY PROTEIN DCUR-RELATED"/>
    <property type="match status" value="1"/>
</dbReference>
<sequence length="234" mass="26915">MNEGLIKVMIVEDDETAAKIYEKFTDKAEGFLVVAIANTGRQALDMLNIFTPDLILLDVFLPDINGIDLLWEIRKKLRSVDVIMITAANDVGTVSEAIRGGAFSYILKPIMINKFFEAMEQFKETREKLVNLTIVEQEDVNDFFRVKKTREEPFTREELPGLLPKGIDKHTLKKVRQQIGEINENINAEEFSKMIGASHSTGRRYLEYLVSINELEVEVIYGTIGRPERRYRRK</sequence>
<dbReference type="RefSeq" id="WP_213119056.1">
    <property type="nucleotide sequence ID" value="NZ_JAGYPF010000004.1"/>
</dbReference>
<keyword evidence="6" id="KW-0238">DNA-binding</keyword>
<evidence type="ECO:0000259" key="10">
    <source>
        <dbReference type="PROSITE" id="PS50110"/>
    </source>
</evidence>
<dbReference type="Pfam" id="PF20714">
    <property type="entry name" value="HTH_64"/>
    <property type="match status" value="1"/>
</dbReference>
<comment type="caution">
    <text evidence="11">The sequence shown here is derived from an EMBL/GenBank/DDBJ whole genome shotgun (WGS) entry which is preliminary data.</text>
</comment>
<evidence type="ECO:0000256" key="3">
    <source>
        <dbReference type="ARBA" id="ARBA00022553"/>
    </source>
</evidence>
<name>A0A942U8F6_9BACI</name>
<keyword evidence="5" id="KW-0805">Transcription regulation</keyword>
<keyword evidence="4" id="KW-0902">Two-component regulatory system</keyword>
<dbReference type="SMART" id="SM00448">
    <property type="entry name" value="REC"/>
    <property type="match status" value="1"/>
</dbReference>
<dbReference type="GO" id="GO:0005737">
    <property type="term" value="C:cytoplasm"/>
    <property type="evidence" value="ECO:0007669"/>
    <property type="project" value="UniProtKB-SubCell"/>
</dbReference>
<keyword evidence="8" id="KW-0804">Transcription</keyword>
<organism evidence="11 12">
    <name type="scientific">Neobacillus rhizophilus</name>
    <dbReference type="NCBI Taxonomy" id="2833579"/>
    <lineage>
        <taxon>Bacteria</taxon>
        <taxon>Bacillati</taxon>
        <taxon>Bacillota</taxon>
        <taxon>Bacilli</taxon>
        <taxon>Bacillales</taxon>
        <taxon>Bacillaceae</taxon>
        <taxon>Neobacillus</taxon>
    </lineage>
</organism>
<dbReference type="GO" id="GO:0000156">
    <property type="term" value="F:phosphorelay response regulator activity"/>
    <property type="evidence" value="ECO:0007669"/>
    <property type="project" value="TreeGrafter"/>
</dbReference>
<evidence type="ECO:0000256" key="5">
    <source>
        <dbReference type="ARBA" id="ARBA00023015"/>
    </source>
</evidence>
<dbReference type="PROSITE" id="PS50110">
    <property type="entry name" value="RESPONSE_REGULATORY"/>
    <property type="match status" value="1"/>
</dbReference>
<proteinExistence type="predicted"/>
<feature type="domain" description="Response regulatory" evidence="10">
    <location>
        <begin position="7"/>
        <end position="123"/>
    </location>
</feature>
<dbReference type="PANTHER" id="PTHR45526">
    <property type="entry name" value="TRANSCRIPTIONAL REGULATORY PROTEIN DPIA"/>
    <property type="match status" value="1"/>
</dbReference>
<dbReference type="InterPro" id="IPR011006">
    <property type="entry name" value="CheY-like_superfamily"/>
</dbReference>
<dbReference type="Gene3D" id="3.40.50.2300">
    <property type="match status" value="1"/>
</dbReference>
<dbReference type="GO" id="GO:0003700">
    <property type="term" value="F:DNA-binding transcription factor activity"/>
    <property type="evidence" value="ECO:0007669"/>
    <property type="project" value="InterPro"/>
</dbReference>
<dbReference type="InterPro" id="IPR001789">
    <property type="entry name" value="Sig_transdc_resp-reg_receiver"/>
</dbReference>
<dbReference type="Proteomes" id="UP000679749">
    <property type="component" value="Unassembled WGS sequence"/>
</dbReference>
<dbReference type="PIRSF" id="PIRSF006171">
    <property type="entry name" value="RR_citrat_malat"/>
    <property type="match status" value="1"/>
</dbReference>
<evidence type="ECO:0000256" key="7">
    <source>
        <dbReference type="ARBA" id="ARBA00023159"/>
    </source>
</evidence>
<keyword evidence="3 9" id="KW-0597">Phosphoprotein</keyword>
<dbReference type="AlphaFoldDB" id="A0A942U8F6"/>
<feature type="modified residue" description="4-aspartylphosphate" evidence="9">
    <location>
        <position position="58"/>
    </location>
</feature>
<evidence type="ECO:0000256" key="2">
    <source>
        <dbReference type="ARBA" id="ARBA00022490"/>
    </source>
</evidence>
<gene>
    <name evidence="11" type="ORF">KHA99_18915</name>
</gene>
<dbReference type="InterPro" id="IPR048714">
    <property type="entry name" value="DpiA-like_HTH"/>
</dbReference>
<evidence type="ECO:0000313" key="11">
    <source>
        <dbReference type="EMBL" id="MBS4214523.1"/>
    </source>
</evidence>
<reference evidence="11" key="1">
    <citation type="submission" date="2021-05" db="EMBL/GenBank/DDBJ databases">
        <title>Novel Bacillus species.</title>
        <authorList>
            <person name="Liu G."/>
        </authorList>
    </citation>
    <scope>NUCLEOTIDE SEQUENCE</scope>
    <source>
        <strain evidence="11">FJAT-49825</strain>
    </source>
</reference>
<evidence type="ECO:0000256" key="1">
    <source>
        <dbReference type="ARBA" id="ARBA00004496"/>
    </source>
</evidence>
<accession>A0A942U8F6</accession>
<dbReference type="SUPFAM" id="SSF52172">
    <property type="entry name" value="CheY-like"/>
    <property type="match status" value="1"/>
</dbReference>
<evidence type="ECO:0000256" key="8">
    <source>
        <dbReference type="ARBA" id="ARBA00023163"/>
    </source>
</evidence>
<evidence type="ECO:0000313" key="12">
    <source>
        <dbReference type="Proteomes" id="UP000679749"/>
    </source>
</evidence>
<dbReference type="Pfam" id="PF00072">
    <property type="entry name" value="Response_reg"/>
    <property type="match status" value="1"/>
</dbReference>
<evidence type="ECO:0000256" key="4">
    <source>
        <dbReference type="ARBA" id="ARBA00023012"/>
    </source>
</evidence>
<evidence type="ECO:0000256" key="6">
    <source>
        <dbReference type="ARBA" id="ARBA00023125"/>
    </source>
</evidence>
<dbReference type="InterPro" id="IPR051271">
    <property type="entry name" value="2C-system_Tx_regulators"/>
</dbReference>
<dbReference type="GO" id="GO:0003677">
    <property type="term" value="F:DNA binding"/>
    <property type="evidence" value="ECO:0007669"/>
    <property type="project" value="UniProtKB-KW"/>
</dbReference>
<protein>
    <submittedName>
        <fullName evidence="11">Response regulator</fullName>
    </submittedName>
</protein>
<keyword evidence="2" id="KW-0963">Cytoplasm</keyword>
<keyword evidence="12" id="KW-1185">Reference proteome</keyword>
<keyword evidence="7" id="KW-0010">Activator</keyword>
<dbReference type="InterPro" id="IPR024187">
    <property type="entry name" value="Sig_transdc_resp-reg_cit/mal"/>
</dbReference>
<dbReference type="EMBL" id="JAGYPF010000004">
    <property type="protein sequence ID" value="MBS4214523.1"/>
    <property type="molecule type" value="Genomic_DNA"/>
</dbReference>